<keyword evidence="1" id="KW-0812">Transmembrane</keyword>
<keyword evidence="1" id="KW-0472">Membrane</keyword>
<proteinExistence type="predicted"/>
<comment type="caution">
    <text evidence="2">The sequence shown here is derived from an EMBL/GenBank/DDBJ whole genome shotgun (WGS) entry which is preliminary data.</text>
</comment>
<sequence length="164" mass="19140">MYLIVVHSTFLLAVNFMFIYTQLHPEWARFHSFLRRPISLLVVLLVDILFMIYPSLVPFFRLSPNQLVEDNKQDEVLQKYGIDMKTTGYIASLFRARNPDGTFTPQWDHISLKAQLQLQMFHSLVAQTIIPFIFCYTPSMLTYTLPLLDLDVSGIAPYVSFLHY</sequence>
<dbReference type="AlphaFoldDB" id="A0AAV5WNQ6"/>
<evidence type="ECO:0000313" key="3">
    <source>
        <dbReference type="Proteomes" id="UP001432322"/>
    </source>
</evidence>
<gene>
    <name evidence="2" type="ORF">PFISCL1PPCAC_24938</name>
</gene>
<dbReference type="Pfam" id="PF10326">
    <property type="entry name" value="7TM_GPCR_Str"/>
    <property type="match status" value="2"/>
</dbReference>
<dbReference type="EMBL" id="BTSY01000006">
    <property type="protein sequence ID" value="GMT33641.1"/>
    <property type="molecule type" value="Genomic_DNA"/>
</dbReference>
<evidence type="ECO:0008006" key="4">
    <source>
        <dbReference type="Google" id="ProtNLM"/>
    </source>
</evidence>
<dbReference type="PANTHER" id="PTHR22943">
    <property type="entry name" value="7-TRANSMEMBRANE DOMAIN RECEPTOR C.ELEGANS"/>
    <property type="match status" value="1"/>
</dbReference>
<feature type="transmembrane region" description="Helical" evidence="1">
    <location>
        <begin position="37"/>
        <end position="56"/>
    </location>
</feature>
<protein>
    <recommendedName>
        <fullName evidence="4">G protein-coupled receptor</fullName>
    </recommendedName>
</protein>
<feature type="transmembrane region" description="Helical" evidence="1">
    <location>
        <begin position="6"/>
        <end position="25"/>
    </location>
</feature>
<dbReference type="PANTHER" id="PTHR22943:SF248">
    <property type="entry name" value="SEVEN TM RECEPTOR"/>
    <property type="match status" value="1"/>
</dbReference>
<dbReference type="Proteomes" id="UP001432322">
    <property type="component" value="Unassembled WGS sequence"/>
</dbReference>
<evidence type="ECO:0000256" key="1">
    <source>
        <dbReference type="SAM" id="Phobius"/>
    </source>
</evidence>
<evidence type="ECO:0000313" key="2">
    <source>
        <dbReference type="EMBL" id="GMT33641.1"/>
    </source>
</evidence>
<name>A0AAV5WNQ6_9BILA</name>
<keyword evidence="3" id="KW-1185">Reference proteome</keyword>
<organism evidence="2 3">
    <name type="scientific">Pristionchus fissidentatus</name>
    <dbReference type="NCBI Taxonomy" id="1538716"/>
    <lineage>
        <taxon>Eukaryota</taxon>
        <taxon>Metazoa</taxon>
        <taxon>Ecdysozoa</taxon>
        <taxon>Nematoda</taxon>
        <taxon>Chromadorea</taxon>
        <taxon>Rhabditida</taxon>
        <taxon>Rhabditina</taxon>
        <taxon>Diplogasteromorpha</taxon>
        <taxon>Diplogasteroidea</taxon>
        <taxon>Neodiplogasteridae</taxon>
        <taxon>Pristionchus</taxon>
    </lineage>
</organism>
<feature type="non-terminal residue" evidence="2">
    <location>
        <position position="164"/>
    </location>
</feature>
<keyword evidence="1" id="KW-1133">Transmembrane helix</keyword>
<dbReference type="InterPro" id="IPR019428">
    <property type="entry name" value="7TM_GPCR_serpentine_rcpt_Str"/>
</dbReference>
<accession>A0AAV5WNQ6</accession>
<reference evidence="2" key="1">
    <citation type="submission" date="2023-10" db="EMBL/GenBank/DDBJ databases">
        <title>Genome assembly of Pristionchus species.</title>
        <authorList>
            <person name="Yoshida K."/>
            <person name="Sommer R.J."/>
        </authorList>
    </citation>
    <scope>NUCLEOTIDE SEQUENCE</scope>
    <source>
        <strain evidence="2">RS5133</strain>
    </source>
</reference>